<keyword evidence="5 21" id="KW-0812">Transmembrane</keyword>
<accession>A0A8J1L1W1</accession>
<dbReference type="PANTHER" id="PTHR45627:SF26">
    <property type="entry name" value="ADENYLATE CYCLASE TYPE 1"/>
    <property type="match status" value="1"/>
</dbReference>
<dbReference type="PROSITE" id="PS50125">
    <property type="entry name" value="GUANYLATE_CYCLASE_2"/>
    <property type="match status" value="2"/>
</dbReference>
<dbReference type="CDD" id="cd07302">
    <property type="entry name" value="CHD"/>
    <property type="match status" value="2"/>
</dbReference>
<evidence type="ECO:0000256" key="7">
    <source>
        <dbReference type="ARBA" id="ARBA00022737"/>
    </source>
</evidence>
<dbReference type="GO" id="GO:0035556">
    <property type="term" value="P:intracellular signal transduction"/>
    <property type="evidence" value="ECO:0007669"/>
    <property type="project" value="InterPro"/>
</dbReference>
<feature type="domain" description="Guanylate cyclase" evidence="22">
    <location>
        <begin position="869"/>
        <end position="1011"/>
    </location>
</feature>
<feature type="transmembrane region" description="Helical" evidence="21">
    <location>
        <begin position="675"/>
        <end position="699"/>
    </location>
</feature>
<evidence type="ECO:0000313" key="24">
    <source>
        <dbReference type="RefSeq" id="XP_041423513.1"/>
    </source>
</evidence>
<evidence type="ECO:0000256" key="13">
    <source>
        <dbReference type="ARBA" id="ARBA00023136"/>
    </source>
</evidence>
<feature type="binding site" evidence="18">
    <location>
        <position position="342"/>
    </location>
    <ligand>
        <name>Mg(2+)</name>
        <dbReference type="ChEBI" id="CHEBI:18420"/>
        <label>2</label>
        <note>catalytic</note>
    </ligand>
</feature>
<dbReference type="AlphaFoldDB" id="A0A8J1L1W1"/>
<feature type="binding site" evidence="17">
    <location>
        <position position="1045"/>
    </location>
    <ligand>
        <name>ATP</name>
        <dbReference type="ChEBI" id="CHEBI:30616"/>
    </ligand>
</feature>
<dbReference type="GO" id="GO:0007189">
    <property type="term" value="P:adenylate cyclase-activating G protein-coupled receptor signaling pathway"/>
    <property type="evidence" value="ECO:0000318"/>
    <property type="project" value="GO_Central"/>
</dbReference>
<evidence type="ECO:0000256" key="11">
    <source>
        <dbReference type="ARBA" id="ARBA00022989"/>
    </source>
</evidence>
<feature type="transmembrane region" description="Helical" evidence="21">
    <location>
        <begin position="60"/>
        <end position="79"/>
    </location>
</feature>
<dbReference type="PROSITE" id="PS00452">
    <property type="entry name" value="GUANYLATE_CYCLASE_1"/>
    <property type="match status" value="2"/>
</dbReference>
<dbReference type="GO" id="GO:0005524">
    <property type="term" value="F:ATP binding"/>
    <property type="evidence" value="ECO:0007669"/>
    <property type="project" value="UniProtKB-UniRule"/>
</dbReference>
<feature type="binding site" evidence="17">
    <location>
        <begin position="1005"/>
        <end position="1009"/>
    </location>
    <ligand>
        <name>ATP</name>
        <dbReference type="ChEBI" id="CHEBI:30616"/>
    </ligand>
</feature>
<feature type="transmembrane region" description="Helical" evidence="21">
    <location>
        <begin position="754"/>
        <end position="773"/>
    </location>
</feature>
<feature type="transmembrane region" description="Helical" evidence="21">
    <location>
        <begin position="152"/>
        <end position="167"/>
    </location>
</feature>
<dbReference type="Proteomes" id="UP000186698">
    <property type="component" value="Chromosome 6S"/>
</dbReference>
<reference evidence="24" key="1">
    <citation type="submission" date="2025-08" db="UniProtKB">
        <authorList>
            <consortium name="RefSeq"/>
        </authorList>
    </citation>
    <scope>IDENTIFICATION</scope>
    <source>
        <strain evidence="24">J_2021</strain>
        <tissue evidence="24">Erythrocytes</tissue>
    </source>
</reference>
<dbReference type="GeneID" id="108705348"/>
<feature type="binding site" evidence="18">
    <location>
        <position position="298"/>
    </location>
    <ligand>
        <name>Mg(2+)</name>
        <dbReference type="ChEBI" id="CHEBI:18420"/>
        <label>2</label>
        <note>catalytic</note>
    </ligand>
</feature>
<dbReference type="Pfam" id="PF00211">
    <property type="entry name" value="Guanylate_cyc"/>
    <property type="match status" value="2"/>
</dbReference>
<dbReference type="KEGG" id="xla:108705348"/>
<dbReference type="PANTHER" id="PTHR45627">
    <property type="entry name" value="ADENYLATE CYCLASE TYPE 1"/>
    <property type="match status" value="1"/>
</dbReference>
<feature type="binding site" evidence="17">
    <location>
        <position position="396"/>
    </location>
    <ligand>
        <name>ATP</name>
        <dbReference type="ChEBI" id="CHEBI:30616"/>
    </ligand>
</feature>
<feature type="transmembrane region" description="Helical" evidence="21">
    <location>
        <begin position="121"/>
        <end position="140"/>
    </location>
</feature>
<dbReference type="InterPro" id="IPR030672">
    <property type="entry name" value="Adcy"/>
</dbReference>
<organism evidence="23 24">
    <name type="scientific">Xenopus laevis</name>
    <name type="common">African clawed frog</name>
    <dbReference type="NCBI Taxonomy" id="8355"/>
    <lineage>
        <taxon>Eukaryota</taxon>
        <taxon>Metazoa</taxon>
        <taxon>Chordata</taxon>
        <taxon>Craniata</taxon>
        <taxon>Vertebrata</taxon>
        <taxon>Euteleostomi</taxon>
        <taxon>Amphibia</taxon>
        <taxon>Batrachia</taxon>
        <taxon>Anura</taxon>
        <taxon>Pipoidea</taxon>
        <taxon>Pipidae</taxon>
        <taxon>Xenopodinae</taxon>
        <taxon>Xenopus</taxon>
        <taxon>Xenopus</taxon>
    </lineage>
</organism>
<evidence type="ECO:0000313" key="23">
    <source>
        <dbReference type="Proteomes" id="UP000186698"/>
    </source>
</evidence>
<keyword evidence="13 16" id="KW-0472">Membrane</keyword>
<evidence type="ECO:0000256" key="1">
    <source>
        <dbReference type="ARBA" id="ARBA00001593"/>
    </source>
</evidence>
<comment type="cofactor">
    <cofactor evidence="18">
        <name>Mg(2+)</name>
        <dbReference type="ChEBI" id="CHEBI:18420"/>
    </cofactor>
    <cofactor evidence="18">
        <name>Mn(2+)</name>
        <dbReference type="ChEBI" id="CHEBI:29035"/>
    </cofactor>
    <text evidence="18">Binds 2 magnesium ions per subunit. Is also active with manganese (in vitro).</text>
</comment>
<evidence type="ECO:0000256" key="15">
    <source>
        <dbReference type="ARBA" id="ARBA00023239"/>
    </source>
</evidence>
<comment type="similarity">
    <text evidence="16 19">Belongs to the adenylyl cyclase class-4/guanylyl cyclase family.</text>
</comment>
<dbReference type="GO" id="GO:0006171">
    <property type="term" value="P:cAMP biosynthetic process"/>
    <property type="evidence" value="ECO:0000318"/>
    <property type="project" value="GO_Central"/>
</dbReference>
<keyword evidence="18" id="KW-0464">Manganese</keyword>
<feature type="binding site" evidence="17">
    <location>
        <position position="921"/>
    </location>
    <ligand>
        <name>ATP</name>
        <dbReference type="ChEBI" id="CHEBI:30616"/>
    </ligand>
</feature>
<feature type="domain" description="Guanylate cyclase" evidence="22">
    <location>
        <begin position="293"/>
        <end position="430"/>
    </location>
</feature>
<keyword evidence="8 16" id="KW-0547">Nucleotide-binding</keyword>
<dbReference type="FunFam" id="3.30.70.1230:FF:000001">
    <property type="entry name" value="Adenylate cyclase"/>
    <property type="match status" value="1"/>
</dbReference>
<gene>
    <name evidence="24" type="primary">adcy1.S</name>
</gene>
<evidence type="ECO:0000256" key="19">
    <source>
        <dbReference type="RuleBase" id="RU000405"/>
    </source>
</evidence>
<evidence type="ECO:0000256" key="21">
    <source>
        <dbReference type="SAM" id="Phobius"/>
    </source>
</evidence>
<feature type="binding site" evidence="17">
    <location>
        <begin position="340"/>
        <end position="342"/>
    </location>
    <ligand>
        <name>ATP</name>
        <dbReference type="ChEBI" id="CHEBI:30616"/>
    </ligand>
</feature>
<dbReference type="Pfam" id="PF16214">
    <property type="entry name" value="AC_N"/>
    <property type="match status" value="1"/>
</dbReference>
<feature type="compositionally biased region" description="Polar residues" evidence="20">
    <location>
        <begin position="1104"/>
        <end position="1119"/>
    </location>
</feature>
<feature type="binding site" evidence="18">
    <location>
        <position position="298"/>
    </location>
    <ligand>
        <name>Mg(2+)</name>
        <dbReference type="ChEBI" id="CHEBI:18420"/>
        <label>1</label>
        <note>catalytic</note>
    </ligand>
</feature>
<keyword evidence="12 16" id="KW-0115">cAMP biosynthesis</keyword>
<keyword evidence="9 16" id="KW-0067">ATP-binding</keyword>
<feature type="transmembrane region" description="Helical" evidence="21">
    <location>
        <begin position="608"/>
        <end position="630"/>
    </location>
</feature>
<feature type="transmembrane region" description="Helical" evidence="21">
    <location>
        <begin position="172"/>
        <end position="193"/>
    </location>
</feature>
<evidence type="ECO:0000256" key="16">
    <source>
        <dbReference type="PIRNR" id="PIRNR039050"/>
    </source>
</evidence>
<feature type="transmembrane region" description="Helical" evidence="21">
    <location>
        <begin position="636"/>
        <end position="655"/>
    </location>
</feature>
<evidence type="ECO:0000256" key="10">
    <source>
        <dbReference type="ARBA" id="ARBA00022842"/>
    </source>
</evidence>
<dbReference type="RefSeq" id="XP_041423513.1">
    <property type="nucleotide sequence ID" value="XM_041567579.1"/>
</dbReference>
<feature type="binding site" evidence="18">
    <location>
        <position position="342"/>
    </location>
    <ligand>
        <name>Mg(2+)</name>
        <dbReference type="ChEBI" id="CHEBI:18420"/>
        <label>1</label>
        <note>catalytic</note>
    </ligand>
</feature>
<dbReference type="OrthoDB" id="6147412at2759"/>
<dbReference type="InterPro" id="IPR032628">
    <property type="entry name" value="AC_N"/>
</dbReference>
<name>A0A8J1L1W1_XENLA</name>
<dbReference type="SMART" id="SM00044">
    <property type="entry name" value="CYCc"/>
    <property type="match status" value="2"/>
</dbReference>
<evidence type="ECO:0000256" key="8">
    <source>
        <dbReference type="ARBA" id="ARBA00022741"/>
    </source>
</evidence>
<dbReference type="SUPFAM" id="SSF55073">
    <property type="entry name" value="Nucleotide cyclase"/>
    <property type="match status" value="2"/>
</dbReference>
<keyword evidence="7" id="KW-0677">Repeat</keyword>
<protein>
    <recommendedName>
        <fullName evidence="4 16">adenylate cyclase</fullName>
        <ecNumber evidence="4 16">4.6.1.1</ecNumber>
    </recommendedName>
</protein>
<keyword evidence="11 21" id="KW-1133">Transmembrane helix</keyword>
<feature type="transmembrane region" description="Helical" evidence="21">
    <location>
        <begin position="91"/>
        <end position="109"/>
    </location>
</feature>
<feature type="binding site" evidence="18">
    <location>
        <position position="299"/>
    </location>
    <ligand>
        <name>Mg(2+)</name>
        <dbReference type="ChEBI" id="CHEBI:18420"/>
        <label>2</label>
        <note>catalytic</note>
    </ligand>
</feature>
<keyword evidence="10 16" id="KW-0460">Magnesium</keyword>
<keyword evidence="23" id="KW-1185">Reference proteome</keyword>
<evidence type="ECO:0000256" key="6">
    <source>
        <dbReference type="ARBA" id="ARBA00022723"/>
    </source>
</evidence>
<evidence type="ECO:0000256" key="20">
    <source>
        <dbReference type="SAM" id="MobiDB-lite"/>
    </source>
</evidence>
<sequence>MNGTDMEEIPFQKVKTRRKKCHCLPAPPLDAIACEDEFDCKELESLFQNYNLKLEQTSTLKALTVLIIMTGTLALLELMSGPNLTISKGSHPVHCIIFLSLFIVTNVKYLQVTQLQQIVKLTLLFSFTFSFLCCPFSLGVYGLEPLVSSENGLWQLMLVTFVAYALLPVRTLLAIVFGFMVSVSHIIVTATSISPKKKRLWRTLVVNAILFVSVNLSGVFVRILTERAQRKAFLQARNCIEDRLRLEDENEKQERLLMSLLPRNVAMEMKEDFLKPPERIFHKIYIQRHDNVSILFADIVGFTSLASQCTAQELVKLLNELFGKFDELATENHCRRIKILGDCYYCVSGLTQPKTDHAHCCVEMGLDMIDTITFKPRVLDLNVSVAEATEVDLNMRVGLHTGRVLCGVLGLRKWQYDVWSNDVTLANVMEAGGLPGKVHITKNTLECLNGDYEVEPGYGYERNSFLKKHNIETFFIVPSHRRKIFPGLILSDIKPAKKMKFKTVCYLLVQLMHCRKMFKAEIPFSNVMTCEDDDKRRALRTASEKLRNRSSFSTNVIHSTPGTRVNRYIGRLIEARQTDSEMSDLNFITLKYKHFEREQKYHQLHDEYFTSAVVLSLILAVLFGLVYLLIFPQSTIVLILLVFCLCFLGACIMYLHVTRVQCFPGCLTIRIRTILCIFVVILIYCVAQGCVVGCMPWIWRSNNSSSIVIITPKGENKTMNERPCDTAHYTFLTCVVGTLSLAIFLRISSFPKMILLLFVTVLYIVVLEISGYRKTLRGDYSYLRGYEPILAILLFSCSLALHSRQVDLKLRLDYLWAVQAEEERDDMERVKLDNKRILFNLLPAHVAQHFLMSNPRNMDLYYQSYSQVGVMFASIPNFNDFYIELDGNNMGVECLRLLNEIIADFDELMEKECYKDIEKIKTIGSTYMGAVGLVPTTGTKAKKSIYSHLSNLADFSIEMFDVLDEINYQSYNEFVLRVGINVGPVVAGVIGARRPQYDIWGNTVNVASRMDSTGVQGKIQVTEDVHRILKSFNYEFVCRGKVSVKGKGEMLTYFLEGKVDGTNSQTRSLNMERKMYPYGRTNIQTKLGTSCPAGSLSSFPVKPGQSTLQPTTSHANQTLHYLPSVPAAEEA</sequence>
<evidence type="ECO:0000256" key="4">
    <source>
        <dbReference type="ARBA" id="ARBA00012201"/>
    </source>
</evidence>
<evidence type="ECO:0000256" key="5">
    <source>
        <dbReference type="ARBA" id="ARBA00022692"/>
    </source>
</evidence>
<evidence type="ECO:0000256" key="14">
    <source>
        <dbReference type="ARBA" id="ARBA00023180"/>
    </source>
</evidence>
<keyword evidence="15 16" id="KW-0456">Lyase</keyword>
<evidence type="ECO:0000256" key="18">
    <source>
        <dbReference type="PIRSR" id="PIRSR039050-51"/>
    </source>
</evidence>
<evidence type="ECO:0000256" key="9">
    <source>
        <dbReference type="ARBA" id="ARBA00022840"/>
    </source>
</evidence>
<dbReference type="GO" id="GO:0004016">
    <property type="term" value="F:adenylate cyclase activity"/>
    <property type="evidence" value="ECO:0000318"/>
    <property type="project" value="GO_Central"/>
</dbReference>
<proteinExistence type="inferred from homology"/>
<comment type="subcellular location">
    <subcellularLocation>
        <location evidence="3">Membrane</location>
        <topology evidence="3">Multi-pass membrane protein</topology>
    </subcellularLocation>
</comment>
<dbReference type="InterPro" id="IPR018297">
    <property type="entry name" value="A/G_cyclase_CS"/>
</dbReference>
<keyword evidence="14" id="KW-0325">Glycoprotein</keyword>
<feature type="binding site" evidence="17">
    <location>
        <begin position="998"/>
        <end position="1000"/>
    </location>
    <ligand>
        <name>ATP</name>
        <dbReference type="ChEBI" id="CHEBI:30616"/>
    </ligand>
</feature>
<dbReference type="FunFam" id="3.30.70.1230:FF:000002">
    <property type="entry name" value="Adenylate cyclase"/>
    <property type="match status" value="1"/>
</dbReference>
<dbReference type="CTD" id="108705348"/>
<dbReference type="InterPro" id="IPR001054">
    <property type="entry name" value="A/G_cyclase"/>
</dbReference>
<comment type="function">
    <text evidence="16">Catalyzes the formation of the signaling molecule cAMP in response to G-protein signaling.</text>
</comment>
<dbReference type="GO" id="GO:0046872">
    <property type="term" value="F:metal ion binding"/>
    <property type="evidence" value="ECO:0007669"/>
    <property type="project" value="UniProtKB-KW"/>
</dbReference>
<evidence type="ECO:0000256" key="2">
    <source>
        <dbReference type="ARBA" id="ARBA00001936"/>
    </source>
</evidence>
<dbReference type="EC" id="4.6.1.1" evidence="4 16"/>
<evidence type="ECO:0000256" key="12">
    <source>
        <dbReference type="ARBA" id="ARBA00022998"/>
    </source>
</evidence>
<feature type="binding site" evidence="17">
    <location>
        <begin position="298"/>
        <end position="303"/>
    </location>
    <ligand>
        <name>ATP</name>
        <dbReference type="ChEBI" id="CHEBI:30616"/>
    </ligand>
</feature>
<evidence type="ECO:0000256" key="3">
    <source>
        <dbReference type="ARBA" id="ARBA00004141"/>
    </source>
</evidence>
<feature type="transmembrane region" description="Helical" evidence="21">
    <location>
        <begin position="727"/>
        <end position="747"/>
    </location>
</feature>
<feature type="transmembrane region" description="Helical" evidence="21">
    <location>
        <begin position="205"/>
        <end position="225"/>
    </location>
</feature>
<evidence type="ECO:0000256" key="17">
    <source>
        <dbReference type="PIRSR" id="PIRSR039050-50"/>
    </source>
</evidence>
<dbReference type="Gene3D" id="3.30.70.1230">
    <property type="entry name" value="Nucleotide cyclase"/>
    <property type="match status" value="2"/>
</dbReference>
<feature type="region of interest" description="Disordered" evidence="20">
    <location>
        <begin position="1101"/>
        <end position="1131"/>
    </location>
</feature>
<dbReference type="PIRSF" id="PIRSF039050">
    <property type="entry name" value="Ade_cyc"/>
    <property type="match status" value="1"/>
</dbReference>
<comment type="cofactor">
    <cofactor evidence="2">
        <name>Mn(2+)</name>
        <dbReference type="ChEBI" id="CHEBI:29035"/>
    </cofactor>
</comment>
<evidence type="ECO:0000259" key="22">
    <source>
        <dbReference type="PROSITE" id="PS50125"/>
    </source>
</evidence>
<comment type="catalytic activity">
    <reaction evidence="1 16">
        <text>ATP = 3',5'-cyclic AMP + diphosphate</text>
        <dbReference type="Rhea" id="RHEA:15389"/>
        <dbReference type="ChEBI" id="CHEBI:30616"/>
        <dbReference type="ChEBI" id="CHEBI:33019"/>
        <dbReference type="ChEBI" id="CHEBI:58165"/>
        <dbReference type="EC" id="4.6.1.1"/>
    </reaction>
</comment>
<keyword evidence="6 16" id="KW-0479">Metal-binding</keyword>
<dbReference type="InterPro" id="IPR029787">
    <property type="entry name" value="Nucleotide_cyclase"/>
</dbReference>
<dbReference type="GO" id="GO:0005886">
    <property type="term" value="C:plasma membrane"/>
    <property type="evidence" value="ECO:0000318"/>
    <property type="project" value="GO_Central"/>
</dbReference>